<dbReference type="eggNOG" id="ENOG5033J97">
    <property type="taxonomic scope" value="Bacteria"/>
</dbReference>
<dbReference type="EMBL" id="CP010945">
    <property type="protein sequence ID" value="AKV07342.1"/>
    <property type="molecule type" value="Genomic_DNA"/>
</dbReference>
<accession>A0A0K1QNW3</accession>
<proteinExistence type="predicted"/>
<dbReference type="RefSeq" id="WP_017337079.1">
    <property type="nucleotide sequence ID" value="NZ_CP010945.1"/>
</dbReference>
<dbReference type="Proteomes" id="UP000017175">
    <property type="component" value="Chromosome"/>
</dbReference>
<dbReference type="OrthoDB" id="6827462at2"/>
<evidence type="ECO:0000313" key="1">
    <source>
        <dbReference type="EMBL" id="AKV07342.1"/>
    </source>
</evidence>
<gene>
    <name evidence="1" type="ORF">B723_13320</name>
</gene>
<name>A0A0K1QNW3_PSEFL</name>
<sequence length="273" mass="30646">MSDFSPLNIFKSQAKQLARDQGLKLSVAQETHVQKAGFADYHEFSVVAQRNPKDPRLMLAVFGIKDFSQAIHEDDVYADLDLELEDQLSGAIADTNASGFTIEALEVETSDYSDATGKLTLEVSLTYQGQQDQERMYHGAAFYLKASVELLRRDGIWLLADEGVVISSSESDADRDRRSEWEHWAQVEEAERGNRKTMAQALANELEISLDDAELLADSEVTANESDEGLVYSYRINFEPVAEGKVRADLLARFGSLEYELGPNFFDDIEHEF</sequence>
<reference evidence="1 2" key="1">
    <citation type="journal article" date="2012" name="J. Bacteriol.">
        <title>Draft genome sequence of the cyanide-utilizing bacterium Pseudomonas fluorescens strain NCIMB 11764.</title>
        <authorList>
            <person name="Vilo C.A."/>
            <person name="Benedik M.J."/>
            <person name="Kunz D.A."/>
            <person name="Dong Q."/>
        </authorList>
    </citation>
    <scope>NUCLEOTIDE SEQUENCE [LARGE SCALE GENOMIC DNA]</scope>
    <source>
        <strain evidence="1 2">NCIMB 11764</strain>
    </source>
</reference>
<dbReference type="AlphaFoldDB" id="A0A0K1QNW3"/>
<evidence type="ECO:0000313" key="2">
    <source>
        <dbReference type="Proteomes" id="UP000017175"/>
    </source>
</evidence>
<organism evidence="1 2">
    <name type="scientific">Pseudomonas fluorescens NCIMB 11764</name>
    <dbReference type="NCBI Taxonomy" id="1221522"/>
    <lineage>
        <taxon>Bacteria</taxon>
        <taxon>Pseudomonadati</taxon>
        <taxon>Pseudomonadota</taxon>
        <taxon>Gammaproteobacteria</taxon>
        <taxon>Pseudomonadales</taxon>
        <taxon>Pseudomonadaceae</taxon>
        <taxon>Pseudomonas</taxon>
    </lineage>
</organism>
<protein>
    <submittedName>
        <fullName evidence="1">Uncharacterized protein</fullName>
    </submittedName>
</protein>